<proteinExistence type="inferred from homology"/>
<comment type="caution">
    <text evidence="7">The sequence shown here is derived from an EMBL/GenBank/DDBJ whole genome shotgun (WGS) entry which is preliminary data.</text>
</comment>
<comment type="catalytic activity">
    <reaction evidence="4">
        <text>1D-myo-inositol 2-(L-cysteinylamino)-2-deoxy-alpha-D-glucopyranoside + acetyl-CoA = mycothiol + CoA + H(+)</text>
        <dbReference type="Rhea" id="RHEA:26172"/>
        <dbReference type="ChEBI" id="CHEBI:15378"/>
        <dbReference type="ChEBI" id="CHEBI:16768"/>
        <dbReference type="ChEBI" id="CHEBI:57287"/>
        <dbReference type="ChEBI" id="CHEBI:57288"/>
        <dbReference type="ChEBI" id="CHEBI:58887"/>
        <dbReference type="EC" id="2.3.1.189"/>
    </reaction>
</comment>
<dbReference type="NCBIfam" id="TIGR03448">
    <property type="entry name" value="mycothiol_MshD"/>
    <property type="match status" value="1"/>
</dbReference>
<dbReference type="PIRSF" id="PIRSF021524">
    <property type="entry name" value="MSH_acetyltransferase"/>
    <property type="match status" value="1"/>
</dbReference>
<dbReference type="PANTHER" id="PTHR43877">
    <property type="entry name" value="AMINOALKYLPHOSPHONATE N-ACETYLTRANSFERASE-RELATED-RELATED"/>
    <property type="match status" value="1"/>
</dbReference>
<reference evidence="7 8" key="1">
    <citation type="submission" date="2018-09" db="EMBL/GenBank/DDBJ databases">
        <title>Genome sequencing of Nocardioides immobilis CCTCC AB 2017083 for comparison to Nocardioides silvaticus.</title>
        <authorList>
            <person name="Li C."/>
            <person name="Wang G."/>
        </authorList>
    </citation>
    <scope>NUCLEOTIDE SEQUENCE [LARGE SCALE GENOMIC DNA]</scope>
    <source>
        <strain evidence="7 8">CCTCC AB 2017083</strain>
    </source>
</reference>
<keyword evidence="8" id="KW-1185">Reference proteome</keyword>
<dbReference type="EMBL" id="QXGH01000045">
    <property type="protein sequence ID" value="RHW23512.1"/>
    <property type="molecule type" value="Genomic_DNA"/>
</dbReference>
<dbReference type="CDD" id="cd04301">
    <property type="entry name" value="NAT_SF"/>
    <property type="match status" value="1"/>
</dbReference>
<keyword evidence="1 4" id="KW-0808">Transferase</keyword>
<dbReference type="InterPro" id="IPR050832">
    <property type="entry name" value="Bact_Acetyltransf"/>
</dbReference>
<gene>
    <name evidence="4 7" type="primary">mshD</name>
    <name evidence="7" type="ORF">D0Z08_29290</name>
</gene>
<dbReference type="PROSITE" id="PS51186">
    <property type="entry name" value="GNAT"/>
    <property type="match status" value="1"/>
</dbReference>
<dbReference type="EC" id="2.3.1.189" evidence="4"/>
<evidence type="ECO:0000256" key="1">
    <source>
        <dbReference type="ARBA" id="ARBA00022679"/>
    </source>
</evidence>
<comment type="caution">
    <text evidence="4">Lacks conserved residue(s) required for the propagation of feature annotation.</text>
</comment>
<feature type="domain" description="N-acetyltransferase" evidence="6">
    <location>
        <begin position="133"/>
        <end position="288"/>
    </location>
</feature>
<accession>A0A417XST5</accession>
<protein>
    <recommendedName>
        <fullName evidence="4">Mycothiol acetyltransferase</fullName>
        <shortName evidence="4">MSH acetyltransferase</shortName>
        <ecNumber evidence="4">2.3.1.189</ecNumber>
    </recommendedName>
    <alternativeName>
        <fullName evidence="4">Mycothiol synthase</fullName>
    </alternativeName>
</protein>
<feature type="binding site" evidence="4">
    <location>
        <position position="200"/>
    </location>
    <ligand>
        <name>1D-myo-inositol 2-(L-cysteinylamino)-2-deoxy-alpha-D-glucopyranoside</name>
        <dbReference type="ChEBI" id="CHEBI:58887"/>
    </ligand>
</feature>
<keyword evidence="3 4" id="KW-0012">Acyltransferase</keyword>
<evidence type="ECO:0000256" key="4">
    <source>
        <dbReference type="HAMAP-Rule" id="MF_01698"/>
    </source>
</evidence>
<comment type="function">
    <text evidence="4">Catalyzes the transfer of acetyl from acetyl-CoA to desacetylmycothiol (Cys-GlcN-Ins) to form mycothiol.</text>
</comment>
<dbReference type="AlphaFoldDB" id="A0A417XST5"/>
<feature type="binding site" evidence="4">
    <location>
        <begin position="251"/>
        <end position="256"/>
    </location>
    <ligand>
        <name>acetyl-CoA</name>
        <dbReference type="ChEBI" id="CHEBI:57288"/>
        <label>2</label>
    </ligand>
</feature>
<feature type="binding site" evidence="4">
    <location>
        <begin position="61"/>
        <end position="63"/>
    </location>
    <ligand>
        <name>acetyl-CoA</name>
        <dbReference type="ChEBI" id="CHEBI:57288"/>
        <label>1</label>
    </ligand>
</feature>
<feature type="binding site" evidence="4">
    <location>
        <begin position="219"/>
        <end position="225"/>
    </location>
    <ligand>
        <name>acetyl-CoA</name>
        <dbReference type="ChEBI" id="CHEBI:57288"/>
        <label>2</label>
    </ligand>
</feature>
<dbReference type="HAMAP" id="MF_01698">
    <property type="entry name" value="MshD"/>
    <property type="match status" value="1"/>
</dbReference>
<dbReference type="InterPro" id="IPR016181">
    <property type="entry name" value="Acyl_CoA_acyltransferase"/>
</dbReference>
<feature type="binding site" evidence="4">
    <location>
        <position position="160"/>
    </location>
    <ligand>
        <name>1D-myo-inositol 2-(L-cysteinylamino)-2-deoxy-alpha-D-glucopyranoside</name>
        <dbReference type="ChEBI" id="CHEBI:58887"/>
    </ligand>
</feature>
<dbReference type="InterPro" id="IPR000182">
    <property type="entry name" value="GNAT_dom"/>
</dbReference>
<dbReference type="RefSeq" id="WP_118928825.1">
    <property type="nucleotide sequence ID" value="NZ_QXGH01000045.1"/>
</dbReference>
<dbReference type="SUPFAM" id="SSF55729">
    <property type="entry name" value="Acyl-CoA N-acyltransferases (Nat)"/>
    <property type="match status" value="1"/>
</dbReference>
<dbReference type="Proteomes" id="UP000283644">
    <property type="component" value="Unassembled WGS sequence"/>
</dbReference>
<dbReference type="Pfam" id="PF00583">
    <property type="entry name" value="Acetyltransf_1"/>
    <property type="match status" value="1"/>
</dbReference>
<dbReference type="Gene3D" id="3.40.630.30">
    <property type="match status" value="1"/>
</dbReference>
<evidence type="ECO:0000313" key="7">
    <source>
        <dbReference type="EMBL" id="RHW23512.1"/>
    </source>
</evidence>
<sequence>MTSADPLGVIAEVRRACLAADGHDPVDESVHLRLKHHGLTDSSAWVEDRGFALRYRNALDLAVAPDARGRGLGGRLAAEAAAEPGELTAWSHGDHPAARAIGERLGFRRARELWVMRRPSAVPLPQAETPPGVTIREFGGPADAEALLAVNAAAFAAHPEQGAMSADDLAERMAEPWFDPAGLLLAVDPEGEVMGFHWTKRHDQDHGEVYVLGVSPAAHGRGLGRALTLAGLRHLAERRTAEVHLFVESDNGPALRLYSGLGFTHAPRDTHVQYHRPSHGSPASHGTPTHG</sequence>
<feature type="binding site" evidence="4">
    <location>
        <position position="208"/>
    </location>
    <ligand>
        <name>1D-myo-inositol 2-(L-cysteinylamino)-2-deoxy-alpha-D-glucopyranoside</name>
        <dbReference type="ChEBI" id="CHEBI:58887"/>
    </ligand>
</feature>
<feature type="region of interest" description="Disordered" evidence="5">
    <location>
        <begin position="271"/>
        <end position="291"/>
    </location>
</feature>
<keyword evidence="2 4" id="KW-0677">Repeat</keyword>
<dbReference type="GO" id="GO:0035447">
    <property type="term" value="F:mycothiol synthase activity"/>
    <property type="evidence" value="ECO:0007669"/>
    <property type="project" value="UniProtKB-UniRule"/>
</dbReference>
<organism evidence="7 8">
    <name type="scientific">Nocardioides immobilis</name>
    <dbReference type="NCBI Taxonomy" id="2049295"/>
    <lineage>
        <taxon>Bacteria</taxon>
        <taxon>Bacillati</taxon>
        <taxon>Actinomycetota</taxon>
        <taxon>Actinomycetes</taxon>
        <taxon>Propionibacteriales</taxon>
        <taxon>Nocardioidaceae</taxon>
        <taxon>Nocardioides</taxon>
    </lineage>
</organism>
<dbReference type="OrthoDB" id="3208058at2"/>
<evidence type="ECO:0000313" key="8">
    <source>
        <dbReference type="Proteomes" id="UP000283644"/>
    </source>
</evidence>
<feature type="binding site" evidence="4">
    <location>
        <position position="28"/>
    </location>
    <ligand>
        <name>1D-myo-inositol 2-(L-cysteinylamino)-2-deoxy-alpha-D-glucopyranoside</name>
        <dbReference type="ChEBI" id="CHEBI:58887"/>
    </ligand>
</feature>
<feature type="binding site" evidence="4">
    <location>
        <begin position="212"/>
        <end position="214"/>
    </location>
    <ligand>
        <name>acetyl-CoA</name>
        <dbReference type="ChEBI" id="CHEBI:57288"/>
        <label>2</label>
    </ligand>
</feature>
<comment type="similarity">
    <text evidence="4">Belongs to the acetyltransferase family. MshD subfamily.</text>
</comment>
<name>A0A417XST5_9ACTN</name>
<evidence type="ECO:0000256" key="5">
    <source>
        <dbReference type="SAM" id="MobiDB-lite"/>
    </source>
</evidence>
<dbReference type="GO" id="GO:0010125">
    <property type="term" value="P:mycothiol biosynthetic process"/>
    <property type="evidence" value="ECO:0007669"/>
    <property type="project" value="UniProtKB-UniRule"/>
</dbReference>
<evidence type="ECO:0000259" key="6">
    <source>
        <dbReference type="PROSITE" id="PS51186"/>
    </source>
</evidence>
<dbReference type="InterPro" id="IPR017813">
    <property type="entry name" value="Mycothiol_AcTrfase"/>
</dbReference>
<evidence type="ECO:0000256" key="3">
    <source>
        <dbReference type="ARBA" id="ARBA00023315"/>
    </source>
</evidence>
<evidence type="ECO:0000256" key="2">
    <source>
        <dbReference type="ARBA" id="ARBA00022737"/>
    </source>
</evidence>
<comment type="subunit">
    <text evidence="4">Monomer.</text>
</comment>